<keyword evidence="2" id="KW-1185">Reference proteome</keyword>
<evidence type="ECO:0000313" key="1">
    <source>
        <dbReference type="EMBL" id="NSL90305.1"/>
    </source>
</evidence>
<dbReference type="AlphaFoldDB" id="A0A3S1B0P0"/>
<organism evidence="1 2">
    <name type="scientific">Chitinophaga solisilvae</name>
    <dbReference type="NCBI Taxonomy" id="1233460"/>
    <lineage>
        <taxon>Bacteria</taxon>
        <taxon>Pseudomonadati</taxon>
        <taxon>Bacteroidota</taxon>
        <taxon>Chitinophagia</taxon>
        <taxon>Chitinophagales</taxon>
        <taxon>Chitinophagaceae</taxon>
        <taxon>Chitinophaga</taxon>
    </lineage>
</organism>
<proteinExistence type="predicted"/>
<comment type="caution">
    <text evidence="1">The sequence shown here is derived from an EMBL/GenBank/DDBJ whole genome shotgun (WGS) entry which is preliminary data.</text>
</comment>
<reference evidence="1" key="1">
    <citation type="submission" date="2020-05" db="EMBL/GenBank/DDBJ databases">
        <title>Chitinophaga laudate sp. nov., isolated from a tropical peat swamp.</title>
        <authorList>
            <person name="Goh C.B.S."/>
            <person name="Lee M.S."/>
            <person name="Parimannan S."/>
            <person name="Pasbakhsh P."/>
            <person name="Yule C.M."/>
            <person name="Rajandas H."/>
            <person name="Loke S."/>
            <person name="Croft L."/>
            <person name="Tan J.B.L."/>
        </authorList>
    </citation>
    <scope>NUCLEOTIDE SEQUENCE</scope>
    <source>
        <strain evidence="1">Mgbs1</strain>
    </source>
</reference>
<dbReference type="Proteomes" id="UP000281028">
    <property type="component" value="Unassembled WGS sequence"/>
</dbReference>
<gene>
    <name evidence="1" type="ORF">ECE50_025955</name>
</gene>
<dbReference type="EMBL" id="RIAR02000001">
    <property type="protein sequence ID" value="NSL90305.1"/>
    <property type="molecule type" value="Genomic_DNA"/>
</dbReference>
<evidence type="ECO:0000313" key="2">
    <source>
        <dbReference type="Proteomes" id="UP000281028"/>
    </source>
</evidence>
<sequence>MALFGNVIYTLSCGPEPDPYDYYVSFFNPYPKGAGYEPFYYTSLSVFYDDPTPSEETANVADWQQFTGSKVTAKDIREYIYTYPVAVMSGVALNSTVPDSVRRNTFTKFLQDGGNQEAARYLLFAKTCEPAVVNADPWSVPERDITRMKALQQEGLELYSKTKNKDIRDRYAFQLIRLQHYMRQYREAIASFDEMFGKKTGSSLVYYKSLSLKAGALQHLRDTVQSAYLFSSVFEKAPSLRISSITSMRWGNAPASAVYALCKDNSEKANLAAIYGFNNSEPDMKPLKEAYDYDPSSPALSVLLGREINKLESSFLNETISPMTDSAGMAALVKLSPEMTTMANTRIKPMIRWMNTVIDKGKVRDIDMWKVSAAYLSYMCRDYAAARKALDNARVKDPESRDQWEVVNLLVNINEQKTIDRDFEDKLLSSFRWLDGKMGKLGADEWYTSSRTMFYNKVYRNLLLSILAPRYHQQGNLTKEALVRGRCDSLHLYGYQWYLDLSARDQVRNEMSSADLLKLNDFFLSSSKTPYENYLTGFFPKNIDINNTIGVSYLRVHDFQNARDWFKKTRSQEISYQVFQDQLQDFGYDTADARHPRSISQLQFCERMIQLQEKMKITPVPAKVFYDYATALFNISYYGKTWGFVKDHRPTYLWYTAASDRHPFEKQYFGCYAAESYYLKAAQAATDNEFRARCFFMAARCSQKHTPPSDDEQKYYSALVHNRYFPVLKSNYGQTQFYRSVYGQCSYLRDYVKSLKK</sequence>
<protein>
    <submittedName>
        <fullName evidence="1">Uncharacterized protein</fullName>
    </submittedName>
</protein>
<dbReference type="OrthoDB" id="605297at2"/>
<name>A0A3S1B0P0_9BACT</name>
<accession>A0A3S1B0P0</accession>